<keyword evidence="3" id="KW-1185">Reference proteome</keyword>
<proteinExistence type="predicted"/>
<dbReference type="EMBL" id="JAHXZJ010002609">
    <property type="protein sequence ID" value="KAH0540285.1"/>
    <property type="molecule type" value="Genomic_DNA"/>
</dbReference>
<feature type="region of interest" description="Disordered" evidence="1">
    <location>
        <begin position="121"/>
        <end position="145"/>
    </location>
</feature>
<reference evidence="2 3" key="1">
    <citation type="journal article" date="2021" name="J. Hered.">
        <title>A chromosome-level genome assembly of the parasitoid wasp, Cotesia glomerata (Hymenoptera: Braconidae).</title>
        <authorList>
            <person name="Pinto B.J."/>
            <person name="Weis J.J."/>
            <person name="Gamble T."/>
            <person name="Ode P.J."/>
            <person name="Paul R."/>
            <person name="Zaspel J.M."/>
        </authorList>
    </citation>
    <scope>NUCLEOTIDE SEQUENCE [LARGE SCALE GENOMIC DNA]</scope>
    <source>
        <strain evidence="2">CgM1</strain>
    </source>
</reference>
<name>A0AAV7HK97_COTGL</name>
<comment type="caution">
    <text evidence="2">The sequence shown here is derived from an EMBL/GenBank/DDBJ whole genome shotgun (WGS) entry which is preliminary data.</text>
</comment>
<dbReference type="AlphaFoldDB" id="A0AAV7HK97"/>
<evidence type="ECO:0000313" key="2">
    <source>
        <dbReference type="EMBL" id="KAH0540285.1"/>
    </source>
</evidence>
<sequence length="145" mass="15982">MNTSCLSSKGDLETLRDRLIRHQEYKYRVPGVHWDPTVDEASPPGNDLESTLLSERSEIIETVESIELVVNSDQTSQSSIQSSCHNLNERVDEILSSSSCLIQELASSGSFAKHESFESLDVTPQRELVTNPSVSEEVLNSDAGS</sequence>
<dbReference type="Proteomes" id="UP000826195">
    <property type="component" value="Unassembled WGS sequence"/>
</dbReference>
<organism evidence="2 3">
    <name type="scientific">Cotesia glomerata</name>
    <name type="common">Lepidopteran parasitic wasp</name>
    <name type="synonym">Apanteles glomeratus</name>
    <dbReference type="NCBI Taxonomy" id="32391"/>
    <lineage>
        <taxon>Eukaryota</taxon>
        <taxon>Metazoa</taxon>
        <taxon>Ecdysozoa</taxon>
        <taxon>Arthropoda</taxon>
        <taxon>Hexapoda</taxon>
        <taxon>Insecta</taxon>
        <taxon>Pterygota</taxon>
        <taxon>Neoptera</taxon>
        <taxon>Endopterygota</taxon>
        <taxon>Hymenoptera</taxon>
        <taxon>Apocrita</taxon>
        <taxon>Ichneumonoidea</taxon>
        <taxon>Braconidae</taxon>
        <taxon>Microgastrinae</taxon>
        <taxon>Cotesia</taxon>
    </lineage>
</organism>
<protein>
    <submittedName>
        <fullName evidence="2">Uncharacterized protein</fullName>
    </submittedName>
</protein>
<evidence type="ECO:0000256" key="1">
    <source>
        <dbReference type="SAM" id="MobiDB-lite"/>
    </source>
</evidence>
<accession>A0AAV7HK97</accession>
<gene>
    <name evidence="2" type="ORF">KQX54_015534</name>
</gene>
<evidence type="ECO:0000313" key="3">
    <source>
        <dbReference type="Proteomes" id="UP000826195"/>
    </source>
</evidence>